<name>A0A8S2TF14_9BILA</name>
<evidence type="ECO:0000313" key="3">
    <source>
        <dbReference type="Proteomes" id="UP000682733"/>
    </source>
</evidence>
<dbReference type="EMBL" id="CAJNOK010033711">
    <property type="protein sequence ID" value="CAF1497138.1"/>
    <property type="molecule type" value="Genomic_DNA"/>
</dbReference>
<evidence type="ECO:0000313" key="2">
    <source>
        <dbReference type="EMBL" id="CAF4286023.1"/>
    </source>
</evidence>
<comment type="caution">
    <text evidence="2">The sequence shown here is derived from an EMBL/GenBank/DDBJ whole genome shotgun (WGS) entry which is preliminary data.</text>
</comment>
<dbReference type="AlphaFoldDB" id="A0A8S2TF14"/>
<feature type="non-terminal residue" evidence="2">
    <location>
        <position position="71"/>
    </location>
</feature>
<dbReference type="Proteomes" id="UP000677228">
    <property type="component" value="Unassembled WGS sequence"/>
</dbReference>
<accession>A0A8S2TF14</accession>
<gene>
    <name evidence="1" type="ORF">OVA965_LOCUS36771</name>
    <name evidence="2" type="ORF">TMI583_LOCUS37802</name>
</gene>
<sequence length="71" mass="8657">MLWCYSTFIYRWNSMYYMLQRFIEEKQAILACLSKKEFSKKLQDVNTIASIRWSVIEELLSVLKPWEQATR</sequence>
<organism evidence="2 3">
    <name type="scientific">Didymodactylos carnosus</name>
    <dbReference type="NCBI Taxonomy" id="1234261"/>
    <lineage>
        <taxon>Eukaryota</taxon>
        <taxon>Metazoa</taxon>
        <taxon>Spiralia</taxon>
        <taxon>Gnathifera</taxon>
        <taxon>Rotifera</taxon>
        <taxon>Eurotatoria</taxon>
        <taxon>Bdelloidea</taxon>
        <taxon>Philodinida</taxon>
        <taxon>Philodinidae</taxon>
        <taxon>Didymodactylos</taxon>
    </lineage>
</organism>
<reference evidence="2" key="1">
    <citation type="submission" date="2021-02" db="EMBL/GenBank/DDBJ databases">
        <authorList>
            <person name="Nowell W R."/>
        </authorList>
    </citation>
    <scope>NUCLEOTIDE SEQUENCE</scope>
</reference>
<evidence type="ECO:0000313" key="1">
    <source>
        <dbReference type="EMBL" id="CAF1497138.1"/>
    </source>
</evidence>
<protein>
    <submittedName>
        <fullName evidence="2">Uncharacterized protein</fullName>
    </submittedName>
</protein>
<dbReference type="Proteomes" id="UP000682733">
    <property type="component" value="Unassembled WGS sequence"/>
</dbReference>
<dbReference type="EMBL" id="CAJOBA010055708">
    <property type="protein sequence ID" value="CAF4286023.1"/>
    <property type="molecule type" value="Genomic_DNA"/>
</dbReference>
<proteinExistence type="predicted"/>